<dbReference type="InterPro" id="IPR023591">
    <property type="entry name" value="Ribosomal_uS2_flav_dom_sf"/>
</dbReference>
<proteinExistence type="predicted"/>
<organism evidence="1 2">
    <name type="scientific">Chara braunii</name>
    <name type="common">Braun's stonewort</name>
    <dbReference type="NCBI Taxonomy" id="69332"/>
    <lineage>
        <taxon>Eukaryota</taxon>
        <taxon>Viridiplantae</taxon>
        <taxon>Streptophyta</taxon>
        <taxon>Charophyceae</taxon>
        <taxon>Charales</taxon>
        <taxon>Characeae</taxon>
        <taxon>Chara</taxon>
    </lineage>
</organism>
<gene>
    <name evidence="1" type="ORF">CBR_g50303</name>
</gene>
<dbReference type="EMBL" id="BFEA01000060">
    <property type="protein sequence ID" value="GBG65261.1"/>
    <property type="molecule type" value="Genomic_DNA"/>
</dbReference>
<dbReference type="Proteomes" id="UP000265515">
    <property type="component" value="Unassembled WGS sequence"/>
</dbReference>
<name>A0A388K5D8_CHABU</name>
<reference evidence="1 2" key="1">
    <citation type="journal article" date="2018" name="Cell">
        <title>The Chara Genome: Secondary Complexity and Implications for Plant Terrestrialization.</title>
        <authorList>
            <person name="Nishiyama T."/>
            <person name="Sakayama H."/>
            <person name="Vries J.D."/>
            <person name="Buschmann H."/>
            <person name="Saint-Marcoux D."/>
            <person name="Ullrich K.K."/>
            <person name="Haas F.B."/>
            <person name="Vanderstraeten L."/>
            <person name="Becker D."/>
            <person name="Lang D."/>
            <person name="Vosolsobe S."/>
            <person name="Rombauts S."/>
            <person name="Wilhelmsson P.K.I."/>
            <person name="Janitza P."/>
            <person name="Kern R."/>
            <person name="Heyl A."/>
            <person name="Rumpler F."/>
            <person name="Villalobos L.I.A.C."/>
            <person name="Clay J.M."/>
            <person name="Skokan R."/>
            <person name="Toyoda A."/>
            <person name="Suzuki Y."/>
            <person name="Kagoshima H."/>
            <person name="Schijlen E."/>
            <person name="Tajeshwar N."/>
            <person name="Catarino B."/>
            <person name="Hetherington A.J."/>
            <person name="Saltykova A."/>
            <person name="Bonnot C."/>
            <person name="Breuninger H."/>
            <person name="Symeonidi A."/>
            <person name="Radhakrishnan G.V."/>
            <person name="Van Nieuwerburgh F."/>
            <person name="Deforce D."/>
            <person name="Chang C."/>
            <person name="Karol K.G."/>
            <person name="Hedrich R."/>
            <person name="Ulvskov P."/>
            <person name="Glockner G."/>
            <person name="Delwiche C.F."/>
            <person name="Petrasek J."/>
            <person name="Van de Peer Y."/>
            <person name="Friml J."/>
            <person name="Beilby M."/>
            <person name="Dolan L."/>
            <person name="Kohara Y."/>
            <person name="Sugano S."/>
            <person name="Fujiyama A."/>
            <person name="Delaux P.-M."/>
            <person name="Quint M."/>
            <person name="TheiBen G."/>
            <person name="Hagemann M."/>
            <person name="Harholt J."/>
            <person name="Dunand C."/>
            <person name="Zachgo S."/>
            <person name="Langdale J."/>
            <person name="Maumus F."/>
            <person name="Straeten D.V.D."/>
            <person name="Gould S.B."/>
            <person name="Rensing S.A."/>
        </authorList>
    </citation>
    <scope>NUCLEOTIDE SEQUENCE [LARGE SCALE GENOMIC DNA]</scope>
    <source>
        <strain evidence="1 2">S276</strain>
    </source>
</reference>
<dbReference type="Gramene" id="GBG65261">
    <property type="protein sequence ID" value="GBG65261"/>
    <property type="gene ID" value="CBR_g50303"/>
</dbReference>
<accession>A0A388K5D8</accession>
<comment type="caution">
    <text evidence="1">The sequence shown here is derived from an EMBL/GenBank/DDBJ whole genome shotgun (WGS) entry which is preliminary data.</text>
</comment>
<keyword evidence="2" id="KW-1185">Reference proteome</keyword>
<dbReference type="AlphaFoldDB" id="A0A388K5D8"/>
<dbReference type="SUPFAM" id="SSF52313">
    <property type="entry name" value="Ribosomal protein S2"/>
    <property type="match status" value="1"/>
</dbReference>
<evidence type="ECO:0000313" key="1">
    <source>
        <dbReference type="EMBL" id="GBG65261.1"/>
    </source>
</evidence>
<evidence type="ECO:0000313" key="2">
    <source>
        <dbReference type="Proteomes" id="UP000265515"/>
    </source>
</evidence>
<sequence>MNAVALSAEAVKESEGEAEAAALRRLNVWNEIQRQRLLSTKAHFGNRTLTSDFQPYLYGLRNEIGKLLIDVEAFGLGLLYSYGDQLW</sequence>
<protein>
    <submittedName>
        <fullName evidence="1">Uncharacterized protein</fullName>
    </submittedName>
</protein>